<dbReference type="CDD" id="cd17920">
    <property type="entry name" value="DEXHc_RecQ"/>
    <property type="match status" value="1"/>
</dbReference>
<dbReference type="RefSeq" id="WP_269920895.1">
    <property type="nucleotide sequence ID" value="NZ_JAMKBI010000002.1"/>
</dbReference>
<feature type="domain" description="Helicase C-terminal" evidence="6">
    <location>
        <begin position="216"/>
        <end position="373"/>
    </location>
</feature>
<dbReference type="GO" id="GO:0043138">
    <property type="term" value="F:3'-5' DNA helicase activity"/>
    <property type="evidence" value="ECO:0007669"/>
    <property type="project" value="TreeGrafter"/>
</dbReference>
<dbReference type="PROSITE" id="PS51194">
    <property type="entry name" value="HELICASE_CTER"/>
    <property type="match status" value="1"/>
</dbReference>
<dbReference type="EC" id="3.6.4.12" evidence="7"/>
<dbReference type="GO" id="GO:0005524">
    <property type="term" value="F:ATP binding"/>
    <property type="evidence" value="ECO:0007669"/>
    <property type="project" value="UniProtKB-KW"/>
</dbReference>
<dbReference type="Proteomes" id="UP001152172">
    <property type="component" value="Unassembled WGS sequence"/>
</dbReference>
<proteinExistence type="predicted"/>
<sequence>MNKLHEILQKKFGHENFRDGQQEIIEQIIEGKDVVAILPTGMGKSLLYQLPAYLMKGTVIIVSPLLSLMQDQVEQLKLLGEKRVIAINSFLSFQEREMAFRHLADFKFIFTSPEMLQNEQFNRALRELSIAYVVADEAHCISQWGFDFRPDYLRISGWIHSLKAVNVLALTATATSEVVKDIKETLRMTKPFEYIHSLDRPAIAYEIVEVENQQEKMKWILGRVISTEGPGIIYTQSRKKTEVYATMLREQGISVAYYHAKMEQSDRILIQQQFQQGQLDWICATNAFGMGIHKDNIRQIIHDHIPTSVAGYMQEVGRAARDGNQAIASLLYTSSDVEQTFYVAMQDFPEEQDIHFAYQQEYSEVEQAETTSRILAYWKEQLNEQETIQLFKQIKQKKWQDIHSFYLMIRNDSCLREQLLHYFDQALIERPHHCCSKCKLNVSSILRNRTDEKNRQDEMNWIDRLNILLPS</sequence>
<organism evidence="7 8">
    <name type="scientific">Psychrobacillus psychrodurans</name>
    <dbReference type="NCBI Taxonomy" id="126157"/>
    <lineage>
        <taxon>Bacteria</taxon>
        <taxon>Bacillati</taxon>
        <taxon>Bacillota</taxon>
        <taxon>Bacilli</taxon>
        <taxon>Bacillales</taxon>
        <taxon>Bacillaceae</taxon>
        <taxon>Psychrobacillus</taxon>
    </lineage>
</organism>
<dbReference type="GO" id="GO:0030894">
    <property type="term" value="C:replisome"/>
    <property type="evidence" value="ECO:0007669"/>
    <property type="project" value="TreeGrafter"/>
</dbReference>
<keyword evidence="2 7" id="KW-0378">Hydrolase</keyword>
<dbReference type="GO" id="GO:0006281">
    <property type="term" value="P:DNA repair"/>
    <property type="evidence" value="ECO:0007669"/>
    <property type="project" value="TreeGrafter"/>
</dbReference>
<evidence type="ECO:0000259" key="5">
    <source>
        <dbReference type="PROSITE" id="PS51192"/>
    </source>
</evidence>
<gene>
    <name evidence="7" type="ORF">M9R61_02835</name>
</gene>
<reference evidence="7" key="1">
    <citation type="submission" date="2022-05" db="EMBL/GenBank/DDBJ databases">
        <authorList>
            <person name="Colautti A."/>
            <person name="Iacumin L."/>
        </authorList>
    </citation>
    <scope>NUCLEOTIDE SEQUENCE</scope>
    <source>
        <strain evidence="7">DSM 30747</strain>
    </source>
</reference>
<dbReference type="SMART" id="SM00490">
    <property type="entry name" value="HELICc"/>
    <property type="match status" value="1"/>
</dbReference>
<dbReference type="InterPro" id="IPR011545">
    <property type="entry name" value="DEAD/DEAH_box_helicase_dom"/>
</dbReference>
<dbReference type="InterPro" id="IPR014001">
    <property type="entry name" value="Helicase_ATP-bd"/>
</dbReference>
<keyword evidence="1" id="KW-0547">Nucleotide-binding</keyword>
<evidence type="ECO:0000313" key="8">
    <source>
        <dbReference type="Proteomes" id="UP001152172"/>
    </source>
</evidence>
<dbReference type="InterPro" id="IPR027417">
    <property type="entry name" value="P-loop_NTPase"/>
</dbReference>
<dbReference type="PANTHER" id="PTHR13710:SF84">
    <property type="entry name" value="ATP-DEPENDENT DNA HELICASE RECS-RELATED"/>
    <property type="match status" value="1"/>
</dbReference>
<dbReference type="EMBL" id="JAMKBI010000002">
    <property type="protein sequence ID" value="MCZ8532284.1"/>
    <property type="molecule type" value="Genomic_DNA"/>
</dbReference>
<evidence type="ECO:0000256" key="3">
    <source>
        <dbReference type="ARBA" id="ARBA00022806"/>
    </source>
</evidence>
<keyword evidence="3 7" id="KW-0347">Helicase</keyword>
<dbReference type="InterPro" id="IPR004589">
    <property type="entry name" value="DNA_helicase_ATP-dep_RecQ"/>
</dbReference>
<dbReference type="Pfam" id="PF00270">
    <property type="entry name" value="DEAD"/>
    <property type="match status" value="1"/>
</dbReference>
<feature type="domain" description="Helicase ATP-binding" evidence="5">
    <location>
        <begin position="25"/>
        <end position="192"/>
    </location>
</feature>
<evidence type="ECO:0000313" key="7">
    <source>
        <dbReference type="EMBL" id="MCZ8532284.1"/>
    </source>
</evidence>
<evidence type="ECO:0000256" key="2">
    <source>
        <dbReference type="ARBA" id="ARBA00022801"/>
    </source>
</evidence>
<dbReference type="GO" id="GO:0043590">
    <property type="term" value="C:bacterial nucleoid"/>
    <property type="evidence" value="ECO:0007669"/>
    <property type="project" value="TreeGrafter"/>
</dbReference>
<keyword evidence="8" id="KW-1185">Reference proteome</keyword>
<evidence type="ECO:0000256" key="1">
    <source>
        <dbReference type="ARBA" id="ARBA00022741"/>
    </source>
</evidence>
<dbReference type="GO" id="GO:0016787">
    <property type="term" value="F:hydrolase activity"/>
    <property type="evidence" value="ECO:0007669"/>
    <property type="project" value="UniProtKB-KW"/>
</dbReference>
<accession>A0A9X3LA16</accession>
<dbReference type="PANTHER" id="PTHR13710">
    <property type="entry name" value="DNA HELICASE RECQ FAMILY MEMBER"/>
    <property type="match status" value="1"/>
</dbReference>
<evidence type="ECO:0000256" key="4">
    <source>
        <dbReference type="ARBA" id="ARBA00022840"/>
    </source>
</evidence>
<dbReference type="SMART" id="SM00487">
    <property type="entry name" value="DEXDc"/>
    <property type="match status" value="1"/>
</dbReference>
<dbReference type="NCBIfam" id="TIGR00614">
    <property type="entry name" value="recQ_fam"/>
    <property type="match status" value="1"/>
</dbReference>
<evidence type="ECO:0000259" key="6">
    <source>
        <dbReference type="PROSITE" id="PS51194"/>
    </source>
</evidence>
<dbReference type="FunFam" id="3.40.50.300:FF:001389">
    <property type="entry name" value="ATP-dependent DNA helicase RecQ"/>
    <property type="match status" value="1"/>
</dbReference>
<dbReference type="GO" id="GO:0006310">
    <property type="term" value="P:DNA recombination"/>
    <property type="evidence" value="ECO:0007669"/>
    <property type="project" value="InterPro"/>
</dbReference>
<dbReference type="GO" id="GO:0005737">
    <property type="term" value="C:cytoplasm"/>
    <property type="evidence" value="ECO:0007669"/>
    <property type="project" value="TreeGrafter"/>
</dbReference>
<keyword evidence="4" id="KW-0067">ATP-binding</keyword>
<name>A0A9X3LA16_9BACI</name>
<dbReference type="Pfam" id="PF00271">
    <property type="entry name" value="Helicase_C"/>
    <property type="match status" value="1"/>
</dbReference>
<dbReference type="GO" id="GO:0009378">
    <property type="term" value="F:four-way junction helicase activity"/>
    <property type="evidence" value="ECO:0007669"/>
    <property type="project" value="TreeGrafter"/>
</dbReference>
<protein>
    <submittedName>
        <fullName evidence="7">RecQ family ATP-dependent DNA helicase</fullName>
        <ecNumber evidence="7">3.6.4.12</ecNumber>
    </submittedName>
</protein>
<dbReference type="Gene3D" id="3.40.50.300">
    <property type="entry name" value="P-loop containing nucleotide triphosphate hydrolases"/>
    <property type="match status" value="2"/>
</dbReference>
<dbReference type="GO" id="GO:0003676">
    <property type="term" value="F:nucleic acid binding"/>
    <property type="evidence" value="ECO:0007669"/>
    <property type="project" value="InterPro"/>
</dbReference>
<dbReference type="InterPro" id="IPR001650">
    <property type="entry name" value="Helicase_C-like"/>
</dbReference>
<comment type="caution">
    <text evidence="7">The sequence shown here is derived from an EMBL/GenBank/DDBJ whole genome shotgun (WGS) entry which is preliminary data.</text>
</comment>
<dbReference type="AlphaFoldDB" id="A0A9X3LA16"/>
<dbReference type="SUPFAM" id="SSF52540">
    <property type="entry name" value="P-loop containing nucleoside triphosphate hydrolases"/>
    <property type="match status" value="1"/>
</dbReference>
<dbReference type="PROSITE" id="PS51192">
    <property type="entry name" value="HELICASE_ATP_BIND_1"/>
    <property type="match status" value="1"/>
</dbReference>